<dbReference type="OrthoDB" id="76388at2759"/>
<dbReference type="InterPro" id="IPR001223">
    <property type="entry name" value="Glyco_hydro18_cat"/>
</dbReference>
<accession>A0A2D0SMA2</accession>
<dbReference type="GO" id="GO:0004568">
    <property type="term" value="F:chitinase activity"/>
    <property type="evidence" value="ECO:0007669"/>
    <property type="project" value="TreeGrafter"/>
</dbReference>
<evidence type="ECO:0000313" key="5">
    <source>
        <dbReference type="RefSeq" id="XP_017343626.2"/>
    </source>
</evidence>
<dbReference type="AlphaFoldDB" id="A0A2D0SMA2"/>
<dbReference type="RefSeq" id="XP_017343626.2">
    <property type="nucleotide sequence ID" value="XM_017488137.3"/>
</dbReference>
<feature type="chain" id="PRO_5039916076" evidence="2">
    <location>
        <begin position="18"/>
        <end position="412"/>
    </location>
</feature>
<keyword evidence="2" id="KW-0732">Signal</keyword>
<dbReference type="GO" id="GO:0008061">
    <property type="term" value="F:chitin binding"/>
    <property type="evidence" value="ECO:0007669"/>
    <property type="project" value="InterPro"/>
</dbReference>
<evidence type="ECO:0000256" key="2">
    <source>
        <dbReference type="SAM" id="SignalP"/>
    </source>
</evidence>
<feature type="region of interest" description="Disordered" evidence="1">
    <location>
        <begin position="341"/>
        <end position="412"/>
    </location>
</feature>
<dbReference type="InterPro" id="IPR011583">
    <property type="entry name" value="Chitinase_II/V-like_cat"/>
</dbReference>
<name>A0A2D0SMA2_ICTPU</name>
<dbReference type="SUPFAM" id="SSF51445">
    <property type="entry name" value="(Trans)glycosidases"/>
    <property type="match status" value="1"/>
</dbReference>
<reference evidence="4" key="1">
    <citation type="journal article" date="2016" name="Nat. Commun.">
        <title>The channel catfish genome sequence provides insights into the evolution of scale formation in teleosts.</title>
        <authorList>
            <person name="Liu Z."/>
            <person name="Liu S."/>
            <person name="Yao J."/>
            <person name="Bao L."/>
            <person name="Zhang J."/>
            <person name="Li Y."/>
            <person name="Jiang C."/>
            <person name="Sun L."/>
            <person name="Wang R."/>
            <person name="Zhang Y."/>
            <person name="Zhou T."/>
            <person name="Zeng Q."/>
            <person name="Fu Q."/>
            <person name="Gao S."/>
            <person name="Li N."/>
            <person name="Koren S."/>
            <person name="Jiang Y."/>
            <person name="Zimin A."/>
            <person name="Xu P."/>
            <person name="Phillippy A.M."/>
            <person name="Geng X."/>
            <person name="Song L."/>
            <person name="Sun F."/>
            <person name="Li C."/>
            <person name="Wang X."/>
            <person name="Chen A."/>
            <person name="Jin Y."/>
            <person name="Yuan Z."/>
            <person name="Yang Y."/>
            <person name="Tan S."/>
            <person name="Peatman E."/>
            <person name="Lu J."/>
            <person name="Qin Z."/>
            <person name="Dunham R."/>
            <person name="Li Z."/>
            <person name="Sonstegard T."/>
            <person name="Feng J."/>
            <person name="Danzmann R.G."/>
            <person name="Schroeder S."/>
            <person name="Scheffler B."/>
            <person name="Duke M.V."/>
            <person name="Ballard L."/>
            <person name="Kucuktas H."/>
            <person name="Kaltenboeck L."/>
            <person name="Liu H."/>
            <person name="Armbruster J."/>
            <person name="Xie Y."/>
            <person name="Kirby M.L."/>
            <person name="Tian Y."/>
            <person name="Flanagan M.E."/>
            <person name="Mu W."/>
            <person name="Waldbieser G.C."/>
        </authorList>
    </citation>
    <scope>NUCLEOTIDE SEQUENCE [LARGE SCALE GENOMIC DNA]</scope>
    <source>
        <strain evidence="4">SDA103</strain>
    </source>
</reference>
<dbReference type="Gene3D" id="3.20.20.80">
    <property type="entry name" value="Glycosidases"/>
    <property type="match status" value="1"/>
</dbReference>
<gene>
    <name evidence="5" type="primary">hrct1</name>
</gene>
<dbReference type="Proteomes" id="UP000221080">
    <property type="component" value="Chromosome 15"/>
</dbReference>
<evidence type="ECO:0000256" key="1">
    <source>
        <dbReference type="SAM" id="MobiDB-lite"/>
    </source>
</evidence>
<keyword evidence="4" id="KW-1185">Reference proteome</keyword>
<dbReference type="SMART" id="SM00636">
    <property type="entry name" value="Glyco_18"/>
    <property type="match status" value="1"/>
</dbReference>
<feature type="signal peptide" evidence="2">
    <location>
        <begin position="1"/>
        <end position="17"/>
    </location>
</feature>
<dbReference type="KEGG" id="ipu:108276455"/>
<dbReference type="Pfam" id="PF00704">
    <property type="entry name" value="Glyco_hydro_18"/>
    <property type="match status" value="1"/>
</dbReference>
<feature type="domain" description="GH18" evidence="3">
    <location>
        <begin position="22"/>
        <end position="324"/>
    </location>
</feature>
<reference evidence="5" key="2">
    <citation type="submission" date="2025-08" db="UniProtKB">
        <authorList>
            <consortium name="RefSeq"/>
        </authorList>
    </citation>
    <scope>IDENTIFICATION</scope>
    <source>
        <tissue evidence="5">Blood</tissue>
    </source>
</reference>
<evidence type="ECO:0000259" key="3">
    <source>
        <dbReference type="PROSITE" id="PS51910"/>
    </source>
</evidence>
<dbReference type="InterPro" id="IPR050314">
    <property type="entry name" value="Glycosyl_Hydrlase_18"/>
</dbReference>
<dbReference type="CTD" id="646962"/>
<organism evidence="4 5">
    <name type="scientific">Ictalurus punctatus</name>
    <name type="common">Channel catfish</name>
    <name type="synonym">Silurus punctatus</name>
    <dbReference type="NCBI Taxonomy" id="7998"/>
    <lineage>
        <taxon>Eukaryota</taxon>
        <taxon>Metazoa</taxon>
        <taxon>Chordata</taxon>
        <taxon>Craniata</taxon>
        <taxon>Vertebrata</taxon>
        <taxon>Euteleostomi</taxon>
        <taxon>Actinopterygii</taxon>
        <taxon>Neopterygii</taxon>
        <taxon>Teleostei</taxon>
        <taxon>Ostariophysi</taxon>
        <taxon>Siluriformes</taxon>
        <taxon>Ictaluridae</taxon>
        <taxon>Ictalurus</taxon>
    </lineage>
</organism>
<protein>
    <submittedName>
        <fullName evidence="5">Histidine-rich carboxyl terminus protein 1</fullName>
    </submittedName>
</protein>
<dbReference type="InterPro" id="IPR017853">
    <property type="entry name" value="GH"/>
</dbReference>
<evidence type="ECO:0000313" key="4">
    <source>
        <dbReference type="Proteomes" id="UP000221080"/>
    </source>
</evidence>
<dbReference type="PANTHER" id="PTHR11177:SF404">
    <property type="entry name" value="HISTIDINE-RICH CARBOXYL TERMINUS PROTEIN 1 ISOFORM X1"/>
    <property type="match status" value="1"/>
</dbReference>
<dbReference type="GO" id="GO:0005576">
    <property type="term" value="C:extracellular region"/>
    <property type="evidence" value="ECO:0007669"/>
    <property type="project" value="TreeGrafter"/>
</dbReference>
<dbReference type="GO" id="GO:0005975">
    <property type="term" value="P:carbohydrate metabolic process"/>
    <property type="evidence" value="ECO:0007669"/>
    <property type="project" value="InterPro"/>
</dbReference>
<dbReference type="PANTHER" id="PTHR11177">
    <property type="entry name" value="CHITINASE"/>
    <property type="match status" value="1"/>
</dbReference>
<sequence length="412" mass="46687">MQITVVFACLVISAASAAQSDSTVACYMDASLQHMFFPLDPFLCTHIIYSTAYIDDDFSLKTLSPDVDPFSSMLKMLKDGNPTLKMLLGVGVKQSRLEVLTKQQITLDNFINSTLKYLMKNNYDGVELTWLEQDTDETLRNTETLTGFTKELRGWIDHTANKSLLVAVSLLEHCDNISTCIDKKSLSQYVDFICLLSLIPNNEGPQIDSTVNYWQDQVDLKKLILVLPAILQPLRKRQSCSQSRIVGINPERKVEQMNAPGMIIAKQVCQAIKSGRKEFKTLTILEHAQSHGKDVSRVLQKGLGGVGVVMLDVGNFFNSVCLNCTENEKAILELNVITRHHHRHDHHGHSHHRHGQHGHRHHGHGQHGHRHHGHDQHGHHHRHHHHEHHHHRCGHHGHGHHSNSHHFNSHHG</sequence>
<dbReference type="GO" id="GO:0006032">
    <property type="term" value="P:chitin catabolic process"/>
    <property type="evidence" value="ECO:0007669"/>
    <property type="project" value="TreeGrafter"/>
</dbReference>
<dbReference type="GeneID" id="108276455"/>
<proteinExistence type="predicted"/>
<dbReference type="PROSITE" id="PS51910">
    <property type="entry name" value="GH18_2"/>
    <property type="match status" value="1"/>
</dbReference>